<comment type="function">
    <text evidence="4">5'-3' exonuclease acting preferentially on double-stranded DNA.</text>
</comment>
<dbReference type="Pfam" id="PF02739">
    <property type="entry name" value="5_3_exonuc_N"/>
    <property type="match status" value="1"/>
</dbReference>
<dbReference type="AlphaFoldDB" id="A0A809RTS2"/>
<dbReference type="CDD" id="cd09898">
    <property type="entry name" value="H3TH_53EXO"/>
    <property type="match status" value="1"/>
</dbReference>
<evidence type="ECO:0000313" key="8">
    <source>
        <dbReference type="Proteomes" id="UP000464317"/>
    </source>
</evidence>
<dbReference type="Proteomes" id="UP000464317">
    <property type="component" value="Chromosome"/>
</dbReference>
<evidence type="ECO:0000256" key="3">
    <source>
        <dbReference type="ARBA" id="ARBA00023125"/>
    </source>
</evidence>
<evidence type="ECO:0000256" key="1">
    <source>
        <dbReference type="ARBA" id="ARBA00022722"/>
    </source>
</evidence>
<dbReference type="GO" id="GO:0003677">
    <property type="term" value="F:DNA binding"/>
    <property type="evidence" value="ECO:0007669"/>
    <property type="project" value="UniProtKB-KW"/>
</dbReference>
<dbReference type="InterPro" id="IPR029060">
    <property type="entry name" value="PIN-like_dom_sf"/>
</dbReference>
<sequence length="292" mass="33551">MNNKNLVIDGNYLLFQSFYASYRGDINTILRTSKGIPTNAIQLFLMQLLKLLKEIKPTHLFIAFDAYGQTLRHLQYQEYKSGRAKAPDELYIQMNLIKEILTKLNIKWLEQEGYEADDLIATFTTLLPGNNFVFSADKDLLQLVNSKTTLIHRKSDKYLYITHKNFYDLFEINPEQITSFKGLKGDPSDNLPGIKGVGDKTAIKLLNEFKDFEGIFRNIDSPIITKSLREKLKDGYEQGLLCFNLAKLNFNVPNFNTQIGDYELSINLDAGISLLEELELKIVIKWLAELSF</sequence>
<dbReference type="Gene3D" id="1.10.150.20">
    <property type="entry name" value="5' to 3' exonuclease, C-terminal subdomain"/>
    <property type="match status" value="1"/>
</dbReference>
<organism evidence="7 8">
    <name type="scientific">Mycoplasmopsis felis</name>
    <dbReference type="NCBI Taxonomy" id="33923"/>
    <lineage>
        <taxon>Bacteria</taxon>
        <taxon>Bacillati</taxon>
        <taxon>Mycoplasmatota</taxon>
        <taxon>Mycoplasmoidales</taxon>
        <taxon>Metamycoplasmataceae</taxon>
        <taxon>Mycoplasmopsis</taxon>
    </lineage>
</organism>
<reference evidence="7 8" key="1">
    <citation type="submission" date="2020-01" db="EMBL/GenBank/DDBJ databases">
        <title>Complete genome sequence of Mycoplasma felis strain Myco-2.</title>
        <authorList>
            <person name="Kinoshita Y."/>
            <person name="Niwa H."/>
            <person name="Uchida-Fujii E."/>
            <person name="Nukada T."/>
        </authorList>
    </citation>
    <scope>NUCLEOTIDE SEQUENCE [LARGE SCALE GENOMIC DNA]</scope>
    <source>
        <strain evidence="7 8">Myco-2</strain>
    </source>
</reference>
<dbReference type="GO" id="GO:0008409">
    <property type="term" value="F:5'-3' exonuclease activity"/>
    <property type="evidence" value="ECO:0007669"/>
    <property type="project" value="InterPro"/>
</dbReference>
<keyword evidence="1" id="KW-0540">Nuclease</keyword>
<dbReference type="SUPFAM" id="SSF47807">
    <property type="entry name" value="5' to 3' exonuclease, C-terminal subdomain"/>
    <property type="match status" value="1"/>
</dbReference>
<evidence type="ECO:0000313" key="7">
    <source>
        <dbReference type="EMBL" id="BBU47712.1"/>
    </source>
</evidence>
<dbReference type="SMART" id="SM00475">
    <property type="entry name" value="53EXOc"/>
    <property type="match status" value="1"/>
</dbReference>
<keyword evidence="2" id="KW-0378">Hydrolase</keyword>
<name>A0A809RTS2_9BACT</name>
<dbReference type="PANTHER" id="PTHR42646:SF2">
    <property type="entry name" value="5'-3' EXONUCLEASE FAMILY PROTEIN"/>
    <property type="match status" value="1"/>
</dbReference>
<dbReference type="FunFam" id="1.10.150.20:FF:000003">
    <property type="entry name" value="DNA polymerase I"/>
    <property type="match status" value="1"/>
</dbReference>
<accession>A0A809RTS2</accession>
<evidence type="ECO:0000256" key="4">
    <source>
        <dbReference type="ARBA" id="ARBA00049957"/>
    </source>
</evidence>
<dbReference type="RefSeq" id="WP_161553171.1">
    <property type="nucleotide sequence ID" value="NZ_AP022325.1"/>
</dbReference>
<dbReference type="KEGG" id="mfel:JPM2_4050"/>
<dbReference type="PANTHER" id="PTHR42646">
    <property type="entry name" value="FLAP ENDONUCLEASE XNI"/>
    <property type="match status" value="1"/>
</dbReference>
<keyword evidence="3" id="KW-0238">DNA-binding</keyword>
<evidence type="ECO:0000256" key="5">
    <source>
        <dbReference type="ARBA" id="ARBA00050026"/>
    </source>
</evidence>
<dbReference type="InterPro" id="IPR036279">
    <property type="entry name" value="5-3_exonuclease_C_sf"/>
</dbReference>
<dbReference type="InterPro" id="IPR020045">
    <property type="entry name" value="DNA_polI_H3TH"/>
</dbReference>
<keyword evidence="8" id="KW-1185">Reference proteome</keyword>
<feature type="domain" description="5'-3' exonuclease" evidence="6">
    <location>
        <begin position="4"/>
        <end position="265"/>
    </location>
</feature>
<dbReference type="InterPro" id="IPR008918">
    <property type="entry name" value="HhH2"/>
</dbReference>
<dbReference type="EMBL" id="AP022325">
    <property type="protein sequence ID" value="BBU47712.1"/>
    <property type="molecule type" value="Genomic_DNA"/>
</dbReference>
<dbReference type="InterPro" id="IPR038969">
    <property type="entry name" value="FEN"/>
</dbReference>
<dbReference type="InterPro" id="IPR002421">
    <property type="entry name" value="5-3_exonuclease"/>
</dbReference>
<dbReference type="GO" id="GO:0033567">
    <property type="term" value="P:DNA replication, Okazaki fragment processing"/>
    <property type="evidence" value="ECO:0007669"/>
    <property type="project" value="InterPro"/>
</dbReference>
<dbReference type="GO" id="GO:0017108">
    <property type="term" value="F:5'-flap endonuclease activity"/>
    <property type="evidence" value="ECO:0007669"/>
    <property type="project" value="InterPro"/>
</dbReference>
<protein>
    <recommendedName>
        <fullName evidence="5">5'-3' exonuclease</fullName>
    </recommendedName>
</protein>
<dbReference type="InterPro" id="IPR020046">
    <property type="entry name" value="5-3_exonucl_a-hlix_arch_N"/>
</dbReference>
<dbReference type="SMART" id="SM00279">
    <property type="entry name" value="HhH2"/>
    <property type="match status" value="1"/>
</dbReference>
<dbReference type="Gene3D" id="3.40.50.1010">
    <property type="entry name" value="5'-nuclease"/>
    <property type="match status" value="1"/>
</dbReference>
<dbReference type="CDD" id="cd09859">
    <property type="entry name" value="PIN_53EXO"/>
    <property type="match status" value="1"/>
</dbReference>
<dbReference type="SUPFAM" id="SSF88723">
    <property type="entry name" value="PIN domain-like"/>
    <property type="match status" value="1"/>
</dbReference>
<evidence type="ECO:0000259" key="6">
    <source>
        <dbReference type="SMART" id="SM00475"/>
    </source>
</evidence>
<proteinExistence type="predicted"/>
<gene>
    <name evidence="7" type="ORF">JPM2_4050</name>
</gene>
<evidence type="ECO:0000256" key="2">
    <source>
        <dbReference type="ARBA" id="ARBA00022801"/>
    </source>
</evidence>
<dbReference type="Pfam" id="PF01367">
    <property type="entry name" value="5_3_exonuc"/>
    <property type="match status" value="1"/>
</dbReference>